<protein>
    <submittedName>
        <fullName evidence="1">Uncharacterized protein</fullName>
    </submittedName>
</protein>
<keyword evidence="2" id="KW-1185">Reference proteome</keyword>
<organism evidence="1 2">
    <name type="scientific">Sphagnum troendelagicum</name>
    <dbReference type="NCBI Taxonomy" id="128251"/>
    <lineage>
        <taxon>Eukaryota</taxon>
        <taxon>Viridiplantae</taxon>
        <taxon>Streptophyta</taxon>
        <taxon>Embryophyta</taxon>
        <taxon>Bryophyta</taxon>
        <taxon>Sphagnophytina</taxon>
        <taxon>Sphagnopsida</taxon>
        <taxon>Sphagnales</taxon>
        <taxon>Sphagnaceae</taxon>
        <taxon>Sphagnum</taxon>
    </lineage>
</organism>
<gene>
    <name evidence="1" type="ORF">CSSPTR1EN2_LOCUS14160</name>
</gene>
<evidence type="ECO:0000313" key="2">
    <source>
        <dbReference type="Proteomes" id="UP001497512"/>
    </source>
</evidence>
<dbReference type="EMBL" id="OZ019895">
    <property type="protein sequence ID" value="CAK9218789.1"/>
    <property type="molecule type" value="Genomic_DNA"/>
</dbReference>
<name>A0ABP0UD11_9BRYO</name>
<proteinExistence type="predicted"/>
<accession>A0ABP0UD11</accession>
<reference evidence="1" key="1">
    <citation type="submission" date="2024-02" db="EMBL/GenBank/DDBJ databases">
        <authorList>
            <consortium name="ELIXIR-Norway"/>
            <consortium name="Elixir Norway"/>
        </authorList>
    </citation>
    <scope>NUCLEOTIDE SEQUENCE</scope>
</reference>
<evidence type="ECO:0000313" key="1">
    <source>
        <dbReference type="EMBL" id="CAK9218789.1"/>
    </source>
</evidence>
<sequence>MNKFVLQVASFSLSPLHCIENLLLHEDCNINYAVDLPVNTFMQIDKFSTTDRKELNARVCSSVLVGEGGTGGQKFGGPGASHGGLYALQITLGEVKHELGS</sequence>
<dbReference type="Proteomes" id="UP001497512">
    <property type="component" value="Chromosome 3"/>
</dbReference>